<name>F4N434_YEREN</name>
<accession>F4N434</accession>
<reference evidence="1" key="1">
    <citation type="journal article" date="2011" name="BMC Genomics">
        <title>Shotgun sequencing of Yersinia enterocolitica strain W22703 (biotype 2, serotype O:9): genomic evidence for oscillation between invertebrates and mammals.</title>
        <authorList>
            <person name="Fuchs T.M."/>
            <person name="Brandt K."/>
            <person name="Starke M."/>
            <person name="Rattei T."/>
        </authorList>
    </citation>
    <scope>NUCLEOTIDE SEQUENCE</scope>
</reference>
<organism evidence="1">
    <name type="scientific">Yersinia enterocolitica W22703</name>
    <dbReference type="NCBI Taxonomy" id="913028"/>
    <lineage>
        <taxon>Bacteria</taxon>
        <taxon>Pseudomonadati</taxon>
        <taxon>Pseudomonadota</taxon>
        <taxon>Gammaproteobacteria</taxon>
        <taxon>Enterobacterales</taxon>
        <taxon>Yersiniaceae</taxon>
        <taxon>Yersinia</taxon>
    </lineage>
</organism>
<proteinExistence type="predicted"/>
<gene>
    <name evidence="1" type="ORF">YEW_CE09120</name>
</gene>
<protein>
    <submittedName>
        <fullName evidence="1">Uncharacterized protein</fullName>
    </submittedName>
</protein>
<evidence type="ECO:0000313" key="1">
    <source>
        <dbReference type="EMBL" id="CBX72842.1"/>
    </source>
</evidence>
<dbReference type="AlphaFoldDB" id="F4N434"/>
<dbReference type="EMBL" id="FR718705">
    <property type="protein sequence ID" value="CBX72842.1"/>
    <property type="molecule type" value="Genomic_DNA"/>
</dbReference>
<sequence>MDLNGLIYINNIELNGYSEQSFPVLNWFQNLNAVAFT</sequence>